<dbReference type="Gene3D" id="1.10.10.10">
    <property type="entry name" value="Winged helix-like DNA-binding domain superfamily/Winged helix DNA-binding domain"/>
    <property type="match status" value="1"/>
</dbReference>
<protein>
    <submittedName>
        <fullName evidence="1">Uncharacterized protein</fullName>
    </submittedName>
</protein>
<name>A0AA41K7S8_9FIRM</name>
<dbReference type="SUPFAM" id="SSF46785">
    <property type="entry name" value="Winged helix' DNA-binding domain"/>
    <property type="match status" value="1"/>
</dbReference>
<evidence type="ECO:0000313" key="2">
    <source>
        <dbReference type="Proteomes" id="UP000708338"/>
    </source>
</evidence>
<sequence length="288" mass="33653">MENVEIGFSESEWRLFRLIKRIPEDNKITAADLAEQLEDSVRATRRNLAQLAEKEFITPRTFKVTKEGERAYKKHLRWWSAITWLLQSWGLPEEQFGPLADKLLCGTTPQMVEGIMEQNDKARINERPDAESEYIDNTDFYGQIESGSYAEGICFWNLEDNSGYFRRLSPVSDWFSPQSKLFIELEKSRLELQWISNDVQLVGISYYMIGRERFQQPEGRVISLPIMAFSFTRVPRYRMLEGQLDVTVKVMRSGGNDETGEMIRQEYRVRIELPMLFNRSCDSAEKGE</sequence>
<gene>
    <name evidence="1" type="ORF">GPL26_17575</name>
</gene>
<dbReference type="InterPro" id="IPR036390">
    <property type="entry name" value="WH_DNA-bd_sf"/>
</dbReference>
<accession>A0AA41K7S8</accession>
<comment type="caution">
    <text evidence="1">The sequence shown here is derived from an EMBL/GenBank/DDBJ whole genome shotgun (WGS) entry which is preliminary data.</text>
</comment>
<dbReference type="InterPro" id="IPR036388">
    <property type="entry name" value="WH-like_DNA-bd_sf"/>
</dbReference>
<proteinExistence type="predicted"/>
<dbReference type="AlphaFoldDB" id="A0AA41K7S8"/>
<evidence type="ECO:0000313" key="1">
    <source>
        <dbReference type="EMBL" id="MBT9811434.1"/>
    </source>
</evidence>
<reference evidence="1" key="1">
    <citation type="journal article" date="2021" name="Gut Microbes">
        <title>A synthetic consortium of 100 gut commensals modulates the composition and function in a colon model of the microbiome of elderly subjects.</title>
        <authorList>
            <person name="Perez M."/>
            <person name="Ntemiri A."/>
            <person name="Tan H."/>
            <person name="Harris H.M.B."/>
            <person name="Roager H.M."/>
            <person name="Ribiere C."/>
            <person name="O'Toole P.W."/>
        </authorList>
    </citation>
    <scope>NUCLEOTIDE SEQUENCE</scope>
    <source>
        <strain evidence="1">MCC335</strain>
    </source>
</reference>
<dbReference type="Proteomes" id="UP000708338">
    <property type="component" value="Unassembled WGS sequence"/>
</dbReference>
<dbReference type="RefSeq" id="WP_117450900.1">
    <property type="nucleotide sequence ID" value="NZ_CABJDD010000004.1"/>
</dbReference>
<dbReference type="EMBL" id="WQPS01000029">
    <property type="protein sequence ID" value="MBT9811434.1"/>
    <property type="molecule type" value="Genomic_DNA"/>
</dbReference>
<organism evidence="1 2">
    <name type="scientific">Enterocloster citroniae</name>
    <dbReference type="NCBI Taxonomy" id="358743"/>
    <lineage>
        <taxon>Bacteria</taxon>
        <taxon>Bacillati</taxon>
        <taxon>Bacillota</taxon>
        <taxon>Clostridia</taxon>
        <taxon>Lachnospirales</taxon>
        <taxon>Lachnospiraceae</taxon>
        <taxon>Enterocloster</taxon>
    </lineage>
</organism>